<proteinExistence type="predicted"/>
<name>A0A2Z2HUB9_9EURY</name>
<dbReference type="OrthoDB" id="182518at2157"/>
<dbReference type="EMBL" id="CP019893">
    <property type="protein sequence ID" value="ARS90851.1"/>
    <property type="molecule type" value="Genomic_DNA"/>
</dbReference>
<sequence length="354" mass="39140">MTDDRDLPATPRRTFLAGAAGVAALGTAATAGASDHHERKRETPKTTDDGDLTGHDLTMDDGYRLRVWERTASDDPEEAVIFVHGMTYGAVPMFDPPVAPDFGWLPFAAGRGQATFAPDMRGYGDSERPPEYDEPPEANTSGLSFEREARDILALTRWLRAERNFDRIHYVGLSGGTWRGRAVYTLGDPDYATVTLAGGSFETLPVGAEPDGPFYLPHTREEFDAALTGEIPEGEAVDDWLGGDEFTAREVLDGVWQPIVTSNQRLAEPDTIANPLVLQQATYHPKHIDDPTLVIRASGDETISREGALNLYDGVGAIEDRKRYVELAGGTHFVFLERRRQAFFEEVYGFQQRY</sequence>
<evidence type="ECO:0000259" key="2">
    <source>
        <dbReference type="Pfam" id="PF12697"/>
    </source>
</evidence>
<dbReference type="GeneID" id="32895349"/>
<reference evidence="4" key="1">
    <citation type="submission" date="2017-02" db="EMBL/GenBank/DDBJ databases">
        <title>Natronthermophilus aegyptiacus gen. nov.,sp. nov., an aerobic, extremely halophilic alkalithermophilic archaeon isolated from the athalassohaline Wadi An Natrun, Egypt.</title>
        <authorList>
            <person name="Zhao B."/>
        </authorList>
    </citation>
    <scope>NUCLEOTIDE SEQUENCE [LARGE SCALE GENOMIC DNA]</scope>
    <source>
        <strain evidence="4">JW/NM-HA 15</strain>
    </source>
</reference>
<organism evidence="3 4">
    <name type="scientific">Natrarchaeobaculum aegyptiacum</name>
    <dbReference type="NCBI Taxonomy" id="745377"/>
    <lineage>
        <taxon>Archaea</taxon>
        <taxon>Methanobacteriati</taxon>
        <taxon>Methanobacteriota</taxon>
        <taxon>Stenosarchaea group</taxon>
        <taxon>Halobacteria</taxon>
        <taxon>Halobacteriales</taxon>
        <taxon>Natrialbaceae</taxon>
        <taxon>Natrarchaeobaculum</taxon>
    </lineage>
</organism>
<dbReference type="RefSeq" id="WP_086889216.1">
    <property type="nucleotide sequence ID" value="NZ_CP019893.1"/>
</dbReference>
<dbReference type="Pfam" id="PF12697">
    <property type="entry name" value="Abhydrolase_6"/>
    <property type="match status" value="1"/>
</dbReference>
<feature type="compositionally biased region" description="Basic and acidic residues" evidence="1">
    <location>
        <begin position="34"/>
        <end position="55"/>
    </location>
</feature>
<dbReference type="Gene3D" id="3.40.50.1820">
    <property type="entry name" value="alpha/beta hydrolase"/>
    <property type="match status" value="1"/>
</dbReference>
<evidence type="ECO:0000256" key="1">
    <source>
        <dbReference type="SAM" id="MobiDB-lite"/>
    </source>
</evidence>
<gene>
    <name evidence="3" type="ORF">B1756_14710</name>
</gene>
<evidence type="ECO:0000313" key="4">
    <source>
        <dbReference type="Proteomes" id="UP000250088"/>
    </source>
</evidence>
<feature type="domain" description="AB hydrolase-1" evidence="2">
    <location>
        <begin position="80"/>
        <end position="345"/>
    </location>
</feature>
<dbReference type="PROSITE" id="PS51318">
    <property type="entry name" value="TAT"/>
    <property type="match status" value="1"/>
</dbReference>
<dbReference type="InterPro" id="IPR006311">
    <property type="entry name" value="TAT_signal"/>
</dbReference>
<dbReference type="SUPFAM" id="SSF53474">
    <property type="entry name" value="alpha/beta-Hydrolases"/>
    <property type="match status" value="1"/>
</dbReference>
<dbReference type="KEGG" id="naj:B1756_14710"/>
<accession>A0A2Z2HUB9</accession>
<evidence type="ECO:0000313" key="3">
    <source>
        <dbReference type="EMBL" id="ARS90851.1"/>
    </source>
</evidence>
<keyword evidence="4" id="KW-1185">Reference proteome</keyword>
<feature type="compositionally biased region" description="Basic and acidic residues" evidence="1">
    <location>
        <begin position="122"/>
        <end position="131"/>
    </location>
</feature>
<dbReference type="InterPro" id="IPR029058">
    <property type="entry name" value="AB_hydrolase_fold"/>
</dbReference>
<feature type="region of interest" description="Disordered" evidence="1">
    <location>
        <begin position="28"/>
        <end position="55"/>
    </location>
</feature>
<dbReference type="Proteomes" id="UP000250088">
    <property type="component" value="Chromosome"/>
</dbReference>
<feature type="region of interest" description="Disordered" evidence="1">
    <location>
        <begin position="122"/>
        <end position="142"/>
    </location>
</feature>
<dbReference type="InterPro" id="IPR000073">
    <property type="entry name" value="AB_hydrolase_1"/>
</dbReference>
<dbReference type="AlphaFoldDB" id="A0A2Z2HUB9"/>
<protein>
    <submittedName>
        <fullName evidence="3">Esterase</fullName>
    </submittedName>
</protein>